<dbReference type="Proteomes" id="UP000235050">
    <property type="component" value="Unassembled WGS sequence"/>
</dbReference>
<organism evidence="1 2">
    <name type="scientific">Bifidobacterium margollesii</name>
    <dbReference type="NCBI Taxonomy" id="2020964"/>
    <lineage>
        <taxon>Bacteria</taxon>
        <taxon>Bacillati</taxon>
        <taxon>Actinomycetota</taxon>
        <taxon>Actinomycetes</taxon>
        <taxon>Bifidobacteriales</taxon>
        <taxon>Bifidobacteriaceae</taxon>
        <taxon>Bifidobacterium</taxon>
    </lineage>
</organism>
<protein>
    <recommendedName>
        <fullName evidence="3">DUF466 domain-containing protein</fullName>
    </recommendedName>
</protein>
<dbReference type="InterPro" id="IPR007423">
    <property type="entry name" value="Sel_put"/>
</dbReference>
<accession>A0A2N5JAB0</accession>
<dbReference type="AlphaFoldDB" id="A0A2N5JAB0"/>
<evidence type="ECO:0008006" key="3">
    <source>
        <dbReference type="Google" id="ProtNLM"/>
    </source>
</evidence>
<evidence type="ECO:0000313" key="1">
    <source>
        <dbReference type="EMBL" id="PLS31153.1"/>
    </source>
</evidence>
<sequence>MGKSTIDRGNRMRRMSAMTRDIVDGLGRFREFWRDLTGENAYDRYVERHRRRHPDHEPMSEREFWRARDDFHETHQATGCC</sequence>
<keyword evidence="2" id="KW-1185">Reference proteome</keyword>
<evidence type="ECO:0000313" key="2">
    <source>
        <dbReference type="Proteomes" id="UP000235050"/>
    </source>
</evidence>
<reference evidence="1 2" key="1">
    <citation type="submission" date="2017-07" db="EMBL/GenBank/DDBJ databases">
        <title>Bifidobacterium novel species.</title>
        <authorList>
            <person name="Lugli G.A."/>
            <person name="Milani C."/>
            <person name="Duranti S."/>
            <person name="Mangifesta M."/>
        </authorList>
    </citation>
    <scope>NUCLEOTIDE SEQUENCE [LARGE SCALE GENOMIC DNA]</scope>
    <source>
        <strain evidence="2">Uis1B</strain>
    </source>
</reference>
<dbReference type="EMBL" id="NMWU01000016">
    <property type="protein sequence ID" value="PLS31153.1"/>
    <property type="molecule type" value="Genomic_DNA"/>
</dbReference>
<proteinExistence type="predicted"/>
<dbReference type="Pfam" id="PF04328">
    <property type="entry name" value="Sel_put"/>
    <property type="match status" value="1"/>
</dbReference>
<comment type="caution">
    <text evidence="1">The sequence shown here is derived from an EMBL/GenBank/DDBJ whole genome shotgun (WGS) entry which is preliminary data.</text>
</comment>
<name>A0A2N5JAB0_9BIFI</name>
<gene>
    <name evidence="1" type="ORF">Uis1B_0995</name>
</gene>